<keyword evidence="3" id="KW-1185">Reference proteome</keyword>
<accession>A0AA88IVC9</accession>
<comment type="caution">
    <text evidence="2">The sequence shown here is derived from an EMBL/GenBank/DDBJ whole genome shotgun (WGS) entry which is preliminary data.</text>
</comment>
<evidence type="ECO:0000313" key="3">
    <source>
        <dbReference type="Proteomes" id="UP001187531"/>
    </source>
</evidence>
<dbReference type="AlphaFoldDB" id="A0AA88IVC9"/>
<feature type="compositionally biased region" description="Polar residues" evidence="1">
    <location>
        <begin position="533"/>
        <end position="544"/>
    </location>
</feature>
<dbReference type="EMBL" id="JAVRJZ010000001">
    <property type="protein sequence ID" value="KAK2727322.1"/>
    <property type="molecule type" value="Genomic_DNA"/>
</dbReference>
<name>A0AA88IVC9_ARTSF</name>
<dbReference type="PANTHER" id="PTHR47018">
    <property type="entry name" value="CXC DOMAIN-CONTAINING PROTEIN-RELATED"/>
    <property type="match status" value="1"/>
</dbReference>
<reference evidence="2" key="1">
    <citation type="submission" date="2023-07" db="EMBL/GenBank/DDBJ databases">
        <title>Chromosome-level genome assembly of Artemia franciscana.</title>
        <authorList>
            <person name="Jo E."/>
        </authorList>
    </citation>
    <scope>NUCLEOTIDE SEQUENCE</scope>
    <source>
        <tissue evidence="2">Whole body</tissue>
    </source>
</reference>
<sequence length="727" mass="81346">MIKALIRLSLGEEAKYGSWDIDLLVFAAGTLWIARERLEINSYAASILTENTSYLVQDKRRSKFGLPPQPHLNLMPPQHMMAPQYGVPHMAPQYGMPQYEVPHNETHYAVPQYGGPVMQQAQIPQYGAPMVQPGHLPQYAPPIVNPGQVPQYGVPQGQMPQYAPQYMQYNQTYYVFPANYLPQAAVSQHLPPKSDMPGQAKITPEEGYKFLAALPNQYQAMKEGQQNSIPSKPVVNAPLPIAADQVNPQPVRVSYQQGPSQSMEKLRKTVGFLESPKKIRKTDFSLCFVCQDEKKENLSIIKSSKKLLETLETSADPNEAIVLKANLLWLTPPVVFSRVSGTDLIAAEAKYHKKCIDKFMATKPKCDVVHDVNKTIFAQFLEGVESRVKEGRIYHISDFKEKLRKVLIDNGPVWQKHRLLWLKRSSDRHFGSQLIKFVDPRKGTFYHLKGTVSAGDMAAQVKAMVEEFEYSAVLIDSDDAGSDSSDSTVIDSDVAVTSKSVTSSDDELGDCLFIDVGNDDGEGENGTRPRRSSVVSESGNSGPSRLSDKYEMEERKNFFYLMTKAKAQLVDSAKDFKESKSSIDLTYDAADSLVPPLLYNIIASLIGDVSDPPVDSDTKYSLDEQTREKVLYLAQDIMFQSQGIAPPKHLALSVHLHYKTRSKSLLLLLNRLGYGVSFTTLQRLLTSEATSIEETINQTGVYIPDGFKKDQFAHFAFDNLDFQVNFF</sequence>
<gene>
    <name evidence="2" type="ORF">QYM36_007975</name>
</gene>
<evidence type="ECO:0000313" key="2">
    <source>
        <dbReference type="EMBL" id="KAK2727322.1"/>
    </source>
</evidence>
<protein>
    <submittedName>
        <fullName evidence="2">Uncharacterized protein</fullName>
    </submittedName>
</protein>
<evidence type="ECO:0000256" key="1">
    <source>
        <dbReference type="SAM" id="MobiDB-lite"/>
    </source>
</evidence>
<dbReference type="Proteomes" id="UP001187531">
    <property type="component" value="Unassembled WGS sequence"/>
</dbReference>
<organism evidence="2 3">
    <name type="scientific">Artemia franciscana</name>
    <name type="common">Brine shrimp</name>
    <name type="synonym">Artemia sanfranciscana</name>
    <dbReference type="NCBI Taxonomy" id="6661"/>
    <lineage>
        <taxon>Eukaryota</taxon>
        <taxon>Metazoa</taxon>
        <taxon>Ecdysozoa</taxon>
        <taxon>Arthropoda</taxon>
        <taxon>Crustacea</taxon>
        <taxon>Branchiopoda</taxon>
        <taxon>Anostraca</taxon>
        <taxon>Artemiidae</taxon>
        <taxon>Artemia</taxon>
    </lineage>
</organism>
<proteinExistence type="predicted"/>
<feature type="region of interest" description="Disordered" evidence="1">
    <location>
        <begin position="517"/>
        <end position="548"/>
    </location>
</feature>